<keyword evidence="1" id="KW-0812">Transmembrane</keyword>
<dbReference type="AlphaFoldDB" id="A0A919J9W4"/>
<dbReference type="Pfam" id="PF20128">
    <property type="entry name" value="DUF6518"/>
    <property type="match status" value="1"/>
</dbReference>
<feature type="transmembrane region" description="Helical" evidence="1">
    <location>
        <begin position="90"/>
        <end position="109"/>
    </location>
</feature>
<organism evidence="2 3">
    <name type="scientific">Paractinoplanes ferrugineus</name>
    <dbReference type="NCBI Taxonomy" id="113564"/>
    <lineage>
        <taxon>Bacteria</taxon>
        <taxon>Bacillati</taxon>
        <taxon>Actinomycetota</taxon>
        <taxon>Actinomycetes</taxon>
        <taxon>Micromonosporales</taxon>
        <taxon>Micromonosporaceae</taxon>
        <taxon>Paractinoplanes</taxon>
    </lineage>
</organism>
<feature type="transmembrane region" description="Helical" evidence="1">
    <location>
        <begin position="125"/>
        <end position="144"/>
    </location>
</feature>
<accession>A0A919J9W4</accession>
<feature type="transmembrane region" description="Helical" evidence="1">
    <location>
        <begin position="151"/>
        <end position="169"/>
    </location>
</feature>
<dbReference type="InterPro" id="IPR045393">
    <property type="entry name" value="DUF6518"/>
</dbReference>
<dbReference type="Proteomes" id="UP000598174">
    <property type="component" value="Unassembled WGS sequence"/>
</dbReference>
<feature type="transmembrane region" description="Helical" evidence="1">
    <location>
        <begin position="181"/>
        <end position="200"/>
    </location>
</feature>
<evidence type="ECO:0000313" key="3">
    <source>
        <dbReference type="Proteomes" id="UP000598174"/>
    </source>
</evidence>
<keyword evidence="3" id="KW-1185">Reference proteome</keyword>
<reference evidence="2" key="1">
    <citation type="submission" date="2021-01" db="EMBL/GenBank/DDBJ databases">
        <title>Whole genome shotgun sequence of Actinoplanes ferrugineus NBRC 15555.</title>
        <authorList>
            <person name="Komaki H."/>
            <person name="Tamura T."/>
        </authorList>
    </citation>
    <scope>NUCLEOTIDE SEQUENCE</scope>
    <source>
        <strain evidence="2">NBRC 15555</strain>
    </source>
</reference>
<evidence type="ECO:0000256" key="1">
    <source>
        <dbReference type="SAM" id="Phobius"/>
    </source>
</evidence>
<evidence type="ECO:0000313" key="2">
    <source>
        <dbReference type="EMBL" id="GIE16199.1"/>
    </source>
</evidence>
<keyword evidence="1" id="KW-0472">Membrane</keyword>
<name>A0A919J9W4_9ACTN</name>
<gene>
    <name evidence="2" type="ORF">Afe05nite_80390</name>
</gene>
<sequence>MGAMRSRNVRLWWMVGPAAGTLLGLLDSAVNHVPALLGEVGKARAERGGWSQAAEFASLILDAGWAWAATAVLAGRLVSRPASAAAGMSAGALAGGLVLVFATVGYYGADVLFDGGTWWSPTTRYWLVGSVLLGPPLGVVGALIRCRGPIAAVAALVVPAGAALQMALLPPPPESRMAEPVRWSVWVAAVVATVSVARGIRRRGARSPRENMRAGCDTR</sequence>
<keyword evidence="1" id="KW-1133">Transmembrane helix</keyword>
<proteinExistence type="predicted"/>
<comment type="caution">
    <text evidence="2">The sequence shown here is derived from an EMBL/GenBank/DDBJ whole genome shotgun (WGS) entry which is preliminary data.</text>
</comment>
<dbReference type="EMBL" id="BOMM01000079">
    <property type="protein sequence ID" value="GIE16199.1"/>
    <property type="molecule type" value="Genomic_DNA"/>
</dbReference>
<protein>
    <submittedName>
        <fullName evidence="2">Uncharacterized protein</fullName>
    </submittedName>
</protein>
<feature type="transmembrane region" description="Helical" evidence="1">
    <location>
        <begin position="54"/>
        <end position="78"/>
    </location>
</feature>